<dbReference type="InterPro" id="IPR014016">
    <property type="entry name" value="UvrD-like_ATP-bd"/>
</dbReference>
<feature type="binding site" evidence="9">
    <location>
        <begin position="58"/>
        <end position="65"/>
    </location>
    <ligand>
        <name>ATP</name>
        <dbReference type="ChEBI" id="CHEBI:30616"/>
    </ligand>
</feature>
<dbReference type="Pfam" id="PF13361">
    <property type="entry name" value="UvrD_C"/>
    <property type="match status" value="1"/>
</dbReference>
<evidence type="ECO:0000313" key="12">
    <source>
        <dbReference type="EMBL" id="PYC40141.1"/>
    </source>
</evidence>
<dbReference type="InterPro" id="IPR013498">
    <property type="entry name" value="Topo_IA_Znf"/>
</dbReference>
<evidence type="ECO:0000256" key="3">
    <source>
        <dbReference type="ARBA" id="ARBA00022806"/>
    </source>
</evidence>
<dbReference type="Gene3D" id="3.40.91.30">
    <property type="match status" value="1"/>
</dbReference>
<proteinExistence type="predicted"/>
<dbReference type="Proteomes" id="UP000248188">
    <property type="component" value="Unassembled WGS sequence"/>
</dbReference>
<evidence type="ECO:0000256" key="8">
    <source>
        <dbReference type="ARBA" id="ARBA00048988"/>
    </source>
</evidence>
<dbReference type="GO" id="GO:0043138">
    <property type="term" value="F:3'-5' DNA helicase activity"/>
    <property type="evidence" value="ECO:0007669"/>
    <property type="project" value="UniProtKB-EC"/>
</dbReference>
<dbReference type="GO" id="GO:0005829">
    <property type="term" value="C:cytosol"/>
    <property type="evidence" value="ECO:0007669"/>
    <property type="project" value="TreeGrafter"/>
</dbReference>
<feature type="compositionally biased region" description="Polar residues" evidence="10">
    <location>
        <begin position="815"/>
        <end position="826"/>
    </location>
</feature>
<dbReference type="Pfam" id="PF00580">
    <property type="entry name" value="UvrD-helicase"/>
    <property type="match status" value="2"/>
</dbReference>
<evidence type="ECO:0000259" key="11">
    <source>
        <dbReference type="PROSITE" id="PS51198"/>
    </source>
</evidence>
<evidence type="ECO:0000256" key="1">
    <source>
        <dbReference type="ARBA" id="ARBA00022741"/>
    </source>
</evidence>
<keyword evidence="3 9" id="KW-0347">Helicase</keyword>
<dbReference type="SUPFAM" id="SSF52540">
    <property type="entry name" value="P-loop containing nucleoside triphosphate hydrolases"/>
    <property type="match status" value="1"/>
</dbReference>
<dbReference type="GO" id="GO:0016787">
    <property type="term" value="F:hydrolase activity"/>
    <property type="evidence" value="ECO:0007669"/>
    <property type="project" value="UniProtKB-UniRule"/>
</dbReference>
<evidence type="ECO:0000256" key="7">
    <source>
        <dbReference type="ARBA" id="ARBA00034808"/>
    </source>
</evidence>
<keyword evidence="4 9" id="KW-0067">ATP-binding</keyword>
<evidence type="ECO:0000256" key="4">
    <source>
        <dbReference type="ARBA" id="ARBA00022840"/>
    </source>
</evidence>
<keyword evidence="1 9" id="KW-0547">Nucleotide-binding</keyword>
<evidence type="ECO:0000256" key="9">
    <source>
        <dbReference type="PROSITE-ProRule" id="PRU00560"/>
    </source>
</evidence>
<reference evidence="12 13" key="1">
    <citation type="submission" date="2018-06" db="EMBL/GenBank/DDBJ databases">
        <title>Pseudomonas diversity within urban Lake Michigan freshwaters.</title>
        <authorList>
            <person name="Batrich M."/>
            <person name="Hatzopoulos T."/>
            <person name="Putonti C."/>
        </authorList>
    </citation>
    <scope>NUCLEOTIDE SEQUENCE [LARGE SCALE GENOMIC DNA]</scope>
    <source>
        <strain evidence="12 13">MB-090624</strain>
    </source>
</reference>
<dbReference type="GO" id="GO:0005524">
    <property type="term" value="F:ATP binding"/>
    <property type="evidence" value="ECO:0007669"/>
    <property type="project" value="UniProtKB-UniRule"/>
</dbReference>
<accession>A0A9Q6IIX6</accession>
<dbReference type="GO" id="GO:0003677">
    <property type="term" value="F:DNA binding"/>
    <property type="evidence" value="ECO:0007669"/>
    <property type="project" value="InterPro"/>
</dbReference>
<feature type="domain" description="UvrD-like helicase ATP-binding" evidence="11">
    <location>
        <begin position="37"/>
        <end position="497"/>
    </location>
</feature>
<name>A0A9Q6IIX6_9PSED</name>
<dbReference type="FunFam" id="3.40.50.300:FF:000975">
    <property type="entry name" value="DNA helicase"/>
    <property type="match status" value="1"/>
</dbReference>
<keyword evidence="2 9" id="KW-0378">Hydrolase</keyword>
<comment type="caution">
    <text evidence="12">The sequence shown here is derived from an EMBL/GenBank/DDBJ whole genome shotgun (WGS) entry which is preliminary data.</text>
</comment>
<evidence type="ECO:0000256" key="2">
    <source>
        <dbReference type="ARBA" id="ARBA00022801"/>
    </source>
</evidence>
<evidence type="ECO:0000256" key="10">
    <source>
        <dbReference type="SAM" id="MobiDB-lite"/>
    </source>
</evidence>
<dbReference type="PANTHER" id="PTHR11070">
    <property type="entry name" value="UVRD / RECB / PCRA DNA HELICASE FAMILY MEMBER"/>
    <property type="match status" value="1"/>
</dbReference>
<feature type="region of interest" description="Disordered" evidence="10">
    <location>
        <begin position="802"/>
        <end position="826"/>
    </location>
</feature>
<dbReference type="GO" id="GO:0005694">
    <property type="term" value="C:chromosome"/>
    <property type="evidence" value="ECO:0007669"/>
    <property type="project" value="InterPro"/>
</dbReference>
<dbReference type="InterPro" id="IPR000212">
    <property type="entry name" value="DNA_helicase_UvrD/REP"/>
</dbReference>
<gene>
    <name evidence="12" type="ORF">DMX08_09040</name>
</gene>
<sequence length="826" mass="93383">MRDLTQHPEKWLQKSRDTYVAQAQVDYHDLFENVESSPLTTDQRKACIIDEDNNLILAGAGTGKTSTVIGRVAFLVESGQAKPEEILLLAYGSKAAEELRERLESKLGIKGVTAETFHRLGKCIVHKSEADPAATSPMATDKTLKAHFINTVFEAKQRESGYRKLLLSYFEQWLYPVRNPFDFKTLGEYYRFLQDNEIRTLKGEAVKGFGECDIANFLFKNGIEYKYEAVYNTAIRMRARGAYCPDFYLPEYGIYIEHFGTDRNGDTAPYIDRDQYHTDMEWKREVHKQGATTLIETFHYEKQEGVLLDALKKHLVNAGVLLDPLPPEAVLETLREFGAITRFAEILTDMLGLLRAANLNDQELKDLIARSADPAQINAALDLLTPIVEAYVEALDDEKKMDFDDMINKAYKYVLDGSFKSPWKFIIVDEFQDIAKSRADLVRALRKSHEDVSVFCVGDDWQSIFRFTGSDISFTADFEKIFGATKASELKKTFRFNSMIGAVASRFVMRNNRQITKDIKSHTIVDTPTVSLVRAPLGEDSAKAETIERTVDRISQTARPGSSVYFLARFKFDLPNLEALASQYPNLSFKNDSIHSSKGKEADYVIILGLAKGKYGLPSEIVTHPLIEALQPPAEAYPHAEERRLFYVALTRAKHRVYLLCDMMRCSPFVQELIEGKYPLEYEEFETAPEQVNALAANCPVCTQGNLVNRVRKSDKAPFIGCSNFPQCNHRESGCPSCKAPMIRSGRYRLCVSPSCNGWVAVCPKTGGKMVFREKVNKWGCSHYKRAENDSCRHMERHIEAPPSKPGICTDVENDQGSSRGQPSPW</sequence>
<comment type="catalytic activity">
    <reaction evidence="6">
        <text>Couples ATP hydrolysis with the unwinding of duplex DNA by translocating in the 3'-5' direction.</text>
        <dbReference type="EC" id="5.6.2.4"/>
    </reaction>
</comment>
<organism evidence="12 13">
    <name type="scientific">Pseudomonas protegens</name>
    <dbReference type="NCBI Taxonomy" id="380021"/>
    <lineage>
        <taxon>Bacteria</taxon>
        <taxon>Pseudomonadati</taxon>
        <taxon>Pseudomonadota</taxon>
        <taxon>Gammaproteobacteria</taxon>
        <taxon>Pseudomonadales</taxon>
        <taxon>Pseudomonadaceae</taxon>
        <taxon>Pseudomonas</taxon>
    </lineage>
</organism>
<dbReference type="GO" id="GO:0003916">
    <property type="term" value="F:DNA topoisomerase activity"/>
    <property type="evidence" value="ECO:0007669"/>
    <property type="project" value="InterPro"/>
</dbReference>
<evidence type="ECO:0000256" key="5">
    <source>
        <dbReference type="ARBA" id="ARBA00023235"/>
    </source>
</evidence>
<dbReference type="PANTHER" id="PTHR11070:SF63">
    <property type="entry name" value="DNA HELICASE IV"/>
    <property type="match status" value="1"/>
</dbReference>
<dbReference type="GO" id="GO:0000725">
    <property type="term" value="P:recombinational repair"/>
    <property type="evidence" value="ECO:0007669"/>
    <property type="project" value="TreeGrafter"/>
</dbReference>
<keyword evidence="5" id="KW-0413">Isomerase</keyword>
<dbReference type="InterPro" id="IPR027417">
    <property type="entry name" value="P-loop_NTPase"/>
</dbReference>
<evidence type="ECO:0000256" key="6">
    <source>
        <dbReference type="ARBA" id="ARBA00034617"/>
    </source>
</evidence>
<evidence type="ECO:0000313" key="13">
    <source>
        <dbReference type="Proteomes" id="UP000248188"/>
    </source>
</evidence>
<comment type="catalytic activity">
    <reaction evidence="8">
        <text>ATP + H2O = ADP + phosphate + H(+)</text>
        <dbReference type="Rhea" id="RHEA:13065"/>
        <dbReference type="ChEBI" id="CHEBI:15377"/>
        <dbReference type="ChEBI" id="CHEBI:15378"/>
        <dbReference type="ChEBI" id="CHEBI:30616"/>
        <dbReference type="ChEBI" id="CHEBI:43474"/>
        <dbReference type="ChEBI" id="CHEBI:456216"/>
        <dbReference type="EC" id="5.6.2.4"/>
    </reaction>
</comment>
<dbReference type="EMBL" id="QJRN01000004">
    <property type="protein sequence ID" value="PYC40141.1"/>
    <property type="molecule type" value="Genomic_DNA"/>
</dbReference>
<dbReference type="Gene3D" id="3.40.50.300">
    <property type="entry name" value="P-loop containing nucleotide triphosphate hydrolases"/>
    <property type="match status" value="3"/>
</dbReference>
<dbReference type="AlphaFoldDB" id="A0A9Q6IIX6"/>
<dbReference type="Gene3D" id="3.30.65.10">
    <property type="entry name" value="Bacterial Topoisomerase I, domain 1"/>
    <property type="match status" value="1"/>
</dbReference>
<dbReference type="EC" id="5.6.2.4" evidence="7"/>
<dbReference type="Pfam" id="PF01396">
    <property type="entry name" value="Zn_ribbon_Top1"/>
    <property type="match status" value="1"/>
</dbReference>
<dbReference type="GO" id="GO:0006265">
    <property type="term" value="P:DNA topological change"/>
    <property type="evidence" value="ECO:0007669"/>
    <property type="project" value="InterPro"/>
</dbReference>
<dbReference type="InterPro" id="IPR014017">
    <property type="entry name" value="DNA_helicase_UvrD-like_C"/>
</dbReference>
<protein>
    <recommendedName>
        <fullName evidence="7">DNA 3'-5' helicase</fullName>
        <ecNumber evidence="7">5.6.2.4</ecNumber>
    </recommendedName>
</protein>
<dbReference type="PROSITE" id="PS51198">
    <property type="entry name" value="UVRD_HELICASE_ATP_BIND"/>
    <property type="match status" value="1"/>
</dbReference>